<dbReference type="CDD" id="cd06260">
    <property type="entry name" value="DUF820-like"/>
    <property type="match status" value="1"/>
</dbReference>
<keyword evidence="3" id="KW-1185">Reference proteome</keyword>
<dbReference type="InterPro" id="IPR011335">
    <property type="entry name" value="Restrct_endonuc-II-like"/>
</dbReference>
<dbReference type="PANTHER" id="PTHR36558:SF1">
    <property type="entry name" value="RESTRICTION ENDONUCLEASE DOMAIN-CONTAINING PROTEIN-RELATED"/>
    <property type="match status" value="1"/>
</dbReference>
<dbReference type="Gene3D" id="3.90.1570.10">
    <property type="entry name" value="tt1808, chain A"/>
    <property type="match status" value="1"/>
</dbReference>
<dbReference type="AlphaFoldDB" id="A0A1W1HFF7"/>
<evidence type="ECO:0000313" key="3">
    <source>
        <dbReference type="Proteomes" id="UP000191931"/>
    </source>
</evidence>
<protein>
    <recommendedName>
        <fullName evidence="1">Putative restriction endonuclease domain-containing protein</fullName>
    </recommendedName>
</protein>
<evidence type="ECO:0000313" key="2">
    <source>
        <dbReference type="EMBL" id="SLM31224.1"/>
    </source>
</evidence>
<dbReference type="InterPro" id="IPR012296">
    <property type="entry name" value="Nuclease_put_TT1808"/>
</dbReference>
<organism evidence="2 3">
    <name type="scientific">Desulfamplus magnetovallimortis</name>
    <dbReference type="NCBI Taxonomy" id="1246637"/>
    <lineage>
        <taxon>Bacteria</taxon>
        <taxon>Pseudomonadati</taxon>
        <taxon>Thermodesulfobacteriota</taxon>
        <taxon>Desulfobacteria</taxon>
        <taxon>Desulfobacterales</taxon>
        <taxon>Desulfobacteraceae</taxon>
        <taxon>Desulfamplus</taxon>
    </lineage>
</organism>
<reference evidence="2 3" key="1">
    <citation type="submission" date="2017-03" db="EMBL/GenBank/DDBJ databases">
        <authorList>
            <person name="Afonso C.L."/>
            <person name="Miller P.J."/>
            <person name="Scott M.A."/>
            <person name="Spackman E."/>
            <person name="Goraichik I."/>
            <person name="Dimitrov K.M."/>
            <person name="Suarez D.L."/>
            <person name="Swayne D.E."/>
        </authorList>
    </citation>
    <scope>NUCLEOTIDE SEQUENCE [LARGE SCALE GENOMIC DNA]</scope>
    <source>
        <strain evidence="2">PRJEB14757</strain>
    </source>
</reference>
<dbReference type="STRING" id="1246637.MTBBW1_290005"/>
<evidence type="ECO:0000259" key="1">
    <source>
        <dbReference type="Pfam" id="PF05685"/>
    </source>
</evidence>
<dbReference type="InterPro" id="IPR008538">
    <property type="entry name" value="Uma2"/>
</dbReference>
<accession>A0A1W1HFF7</accession>
<dbReference type="PANTHER" id="PTHR36558">
    <property type="entry name" value="GLR1098 PROTEIN"/>
    <property type="match status" value="1"/>
</dbReference>
<dbReference type="SUPFAM" id="SSF52980">
    <property type="entry name" value="Restriction endonuclease-like"/>
    <property type="match status" value="1"/>
</dbReference>
<name>A0A1W1HFF7_9BACT</name>
<gene>
    <name evidence="2" type="ORF">MTBBW1_290005</name>
</gene>
<feature type="domain" description="Putative restriction endonuclease" evidence="1">
    <location>
        <begin position="18"/>
        <end position="167"/>
    </location>
</feature>
<dbReference type="Proteomes" id="UP000191931">
    <property type="component" value="Unassembled WGS sequence"/>
</dbReference>
<proteinExistence type="predicted"/>
<dbReference type="EMBL" id="FWEV01000212">
    <property type="protein sequence ID" value="SLM31224.1"/>
    <property type="molecule type" value="Genomic_DNA"/>
</dbReference>
<sequence length="195" mass="22849">MDKKMNVQVQPQSKMTPDEYFEFDNKSDIRHEFFDGELFAMTGATKNHNLINTSLTVNLVNGITNSTCRVFSNDMRVKIENGYVYPDLAVACSDLEFESNDLDTLTNPIVIVEILSNSTEAFDRGDKFSYYRMIPTLKEYILVSQNKCRVEQFIRKEKKMWSMLYYEDMAQIMKIESVNCELLLSDIYKWVEFNK</sequence>
<dbReference type="Pfam" id="PF05685">
    <property type="entry name" value="Uma2"/>
    <property type="match status" value="1"/>
</dbReference>